<evidence type="ECO:0000259" key="5">
    <source>
        <dbReference type="PROSITE" id="PS52040"/>
    </source>
</evidence>
<dbReference type="InterPro" id="IPR002205">
    <property type="entry name" value="Topo_IIA_dom_A"/>
</dbReference>
<dbReference type="GO" id="GO:0003918">
    <property type="term" value="F:DNA topoisomerase type II (double strand cut, ATP-hydrolyzing) activity"/>
    <property type="evidence" value="ECO:0007669"/>
    <property type="project" value="InterPro"/>
</dbReference>
<keyword evidence="4" id="KW-0413">Isomerase</keyword>
<evidence type="ECO:0000256" key="3">
    <source>
        <dbReference type="ARBA" id="ARBA00023125"/>
    </source>
</evidence>
<proteinExistence type="inferred from homology"/>
<accession>A0A381XSC6</accession>
<dbReference type="InterPro" id="IPR013760">
    <property type="entry name" value="Topo_IIA-like_dom_sf"/>
</dbReference>
<dbReference type="InterPro" id="IPR013757">
    <property type="entry name" value="Topo_IIA_A_a_sf"/>
</dbReference>
<keyword evidence="3" id="KW-0238">DNA-binding</keyword>
<evidence type="ECO:0000256" key="4">
    <source>
        <dbReference type="ARBA" id="ARBA00023235"/>
    </source>
</evidence>
<dbReference type="NCBIfam" id="NF007209">
    <property type="entry name" value="PRK09631.1"/>
    <property type="match status" value="1"/>
</dbReference>
<dbReference type="PROSITE" id="PS52040">
    <property type="entry name" value="TOPO_IIA"/>
    <property type="match status" value="1"/>
</dbReference>
<dbReference type="SUPFAM" id="SSF56719">
    <property type="entry name" value="Type II DNA topoisomerase"/>
    <property type="match status" value="1"/>
</dbReference>
<keyword evidence="2" id="KW-0799">Topoisomerase</keyword>
<evidence type="ECO:0000256" key="1">
    <source>
        <dbReference type="ARBA" id="ARBA00008263"/>
    </source>
</evidence>
<dbReference type="GO" id="GO:0005737">
    <property type="term" value="C:cytoplasm"/>
    <property type="evidence" value="ECO:0007669"/>
    <property type="project" value="TreeGrafter"/>
</dbReference>
<dbReference type="Gene3D" id="3.90.199.10">
    <property type="entry name" value="Topoisomerase II, domain 5"/>
    <property type="match status" value="1"/>
</dbReference>
<dbReference type="EMBL" id="UINC01016210">
    <property type="protein sequence ID" value="SVA67669.1"/>
    <property type="molecule type" value="Genomic_DNA"/>
</dbReference>
<gene>
    <name evidence="6" type="ORF">METZ01_LOCUS120523</name>
</gene>
<protein>
    <recommendedName>
        <fullName evidence="5">Topo IIA-type catalytic domain-containing protein</fullName>
    </recommendedName>
</protein>
<dbReference type="GO" id="GO:0006265">
    <property type="term" value="P:DNA topological change"/>
    <property type="evidence" value="ECO:0007669"/>
    <property type="project" value="InterPro"/>
</dbReference>
<organism evidence="6">
    <name type="scientific">marine metagenome</name>
    <dbReference type="NCBI Taxonomy" id="408172"/>
    <lineage>
        <taxon>unclassified sequences</taxon>
        <taxon>metagenomes</taxon>
        <taxon>ecological metagenomes</taxon>
    </lineage>
</organism>
<dbReference type="GO" id="GO:0009330">
    <property type="term" value="C:DNA topoisomerase type II (double strand cut, ATP-hydrolyzing) complex"/>
    <property type="evidence" value="ECO:0007669"/>
    <property type="project" value="TreeGrafter"/>
</dbReference>
<comment type="similarity">
    <text evidence="1">Belongs to the type II topoisomerase GyrA/ParC subunit family.</text>
</comment>
<dbReference type="InterPro" id="IPR050220">
    <property type="entry name" value="Type_II_DNA_Topoisomerases"/>
</dbReference>
<dbReference type="SMART" id="SM00434">
    <property type="entry name" value="TOP4c"/>
    <property type="match status" value="1"/>
</dbReference>
<dbReference type="PANTHER" id="PTHR43493:SF5">
    <property type="entry name" value="DNA GYRASE SUBUNIT A, CHLOROPLASTIC_MITOCHONDRIAL"/>
    <property type="match status" value="1"/>
</dbReference>
<feature type="domain" description="Topo IIA-type catalytic" evidence="5">
    <location>
        <begin position="25"/>
        <end position="420"/>
    </location>
</feature>
<dbReference type="InterPro" id="IPR013758">
    <property type="entry name" value="Topo_IIA_A/C_ab"/>
</dbReference>
<sequence>MAYADTLYEKYYLEYASYSIKHRAIPEINDGLKPVQRRILHTLMELDDGKFHKVANVVGQTMKYHPHGDQSIYGALVILANKDLFIDKQGNFGSILTGDEASAARYIECRLTPLAKEVLYNPEITEYVDSYDGRNKEPVSFPAKVPVLLALGTEGIASGMTTRILPHNFIELMEAQIACLRGQTFEVLPDFPTGGMVDVTEYDDGIGKVLVRAKLDTKDPKNIIVRDLPYGSTTESLINSIEDAAKKNKLKIAGISDYTAEEVEIEIRLARGVHSKDTVDALYAFTDCETSISTNLLVILEGHPRILSVTEVIRHNTERLLSILEAELELEAGQLRKRLHAKTLEQVFIENRIYKEIEEINDIKNITEAVRQGFAPYESKISAEVTDEDIDTLLKIPIRRISRYDINRAEKEMRDIRRRL</sequence>
<dbReference type="Gene3D" id="1.10.268.10">
    <property type="entry name" value="Topoisomerase, domain 3"/>
    <property type="match status" value="1"/>
</dbReference>
<dbReference type="GO" id="GO:0003677">
    <property type="term" value="F:DNA binding"/>
    <property type="evidence" value="ECO:0007669"/>
    <property type="project" value="UniProtKB-KW"/>
</dbReference>
<dbReference type="AlphaFoldDB" id="A0A381XSC6"/>
<evidence type="ECO:0000256" key="2">
    <source>
        <dbReference type="ARBA" id="ARBA00023029"/>
    </source>
</evidence>
<dbReference type="PANTHER" id="PTHR43493">
    <property type="entry name" value="DNA GYRASE/TOPOISOMERASE SUBUNIT A"/>
    <property type="match status" value="1"/>
</dbReference>
<feature type="non-terminal residue" evidence="6">
    <location>
        <position position="420"/>
    </location>
</feature>
<dbReference type="Gene3D" id="3.30.1360.40">
    <property type="match status" value="1"/>
</dbReference>
<reference evidence="6" key="1">
    <citation type="submission" date="2018-05" db="EMBL/GenBank/DDBJ databases">
        <authorList>
            <person name="Lanie J.A."/>
            <person name="Ng W.-L."/>
            <person name="Kazmierczak K.M."/>
            <person name="Andrzejewski T.M."/>
            <person name="Davidsen T.M."/>
            <person name="Wayne K.J."/>
            <person name="Tettelin H."/>
            <person name="Glass J.I."/>
            <person name="Rusch D."/>
            <person name="Podicherti R."/>
            <person name="Tsui H.-C.T."/>
            <person name="Winkler M.E."/>
        </authorList>
    </citation>
    <scope>NUCLEOTIDE SEQUENCE</scope>
</reference>
<dbReference type="Pfam" id="PF00521">
    <property type="entry name" value="DNA_topoisoIV"/>
    <property type="match status" value="1"/>
</dbReference>
<name>A0A381XSC6_9ZZZZ</name>
<dbReference type="GO" id="GO:0005524">
    <property type="term" value="F:ATP binding"/>
    <property type="evidence" value="ECO:0007669"/>
    <property type="project" value="InterPro"/>
</dbReference>
<evidence type="ECO:0000313" key="6">
    <source>
        <dbReference type="EMBL" id="SVA67669.1"/>
    </source>
</evidence>